<evidence type="ECO:0000313" key="4">
    <source>
        <dbReference type="Proteomes" id="UP000036780"/>
    </source>
</evidence>
<dbReference type="SUPFAM" id="SSF52799">
    <property type="entry name" value="(Phosphotyrosine protein) phosphatases II"/>
    <property type="match status" value="1"/>
</dbReference>
<organism evidence="3 4">
    <name type="scientific">Virgibacillus pantothenticus</name>
    <dbReference type="NCBI Taxonomy" id="1473"/>
    <lineage>
        <taxon>Bacteria</taxon>
        <taxon>Bacillati</taxon>
        <taxon>Bacillota</taxon>
        <taxon>Bacilli</taxon>
        <taxon>Bacillales</taxon>
        <taxon>Bacillaceae</taxon>
        <taxon>Virgibacillus</taxon>
    </lineage>
</organism>
<dbReference type="InterPro" id="IPR029021">
    <property type="entry name" value="Prot-tyrosine_phosphatase-like"/>
</dbReference>
<protein>
    <recommendedName>
        <fullName evidence="2">Tyrosine specific protein phosphatases domain-containing protein</fullName>
    </recommendedName>
</protein>
<dbReference type="PANTHER" id="PTHR31126:SF1">
    <property type="entry name" value="TYROSINE SPECIFIC PROTEIN PHOSPHATASES DOMAIN-CONTAINING PROTEIN"/>
    <property type="match status" value="1"/>
</dbReference>
<sequence length="333" mass="38053">MKNKPHQIFSVQNKHANIGVATKMPDSAQLQFASASKSIPIYFFLFLNTFESYHFIKRFIYDQTMRMKIFNVEARRVSMEKNIVVRTINLEGSFNFRDLGGYETLSGKKVKTGVLYRSGNLQNITDKDIEKIKQTGLKTIFDLRGSDEVKNYPTPSLSGIITKHVPLIEIDRDMVRQPKDLAKYAESLQDPGTILEKLYREVTKNTKVYKDFFATLLTDPKSPLLFHCMAGKDRTGVMAALTLHTLDVPDEFIFADYLYTNNFLDALRANLQPEAAQVDQALMQAMLEARREYLQAFFDEVQTQFGSVDQYIHEAIGLSKSDVETLRASLLVE</sequence>
<dbReference type="InterPro" id="IPR000387">
    <property type="entry name" value="Tyr_Pase_dom"/>
</dbReference>
<reference evidence="4" key="1">
    <citation type="submission" date="2015-07" db="EMBL/GenBank/DDBJ databases">
        <title>Fjat-10053 dsm26.</title>
        <authorList>
            <person name="Liu B."/>
            <person name="Wang J."/>
            <person name="Zhu Y."/>
            <person name="Liu G."/>
            <person name="Chen Q."/>
            <person name="Chen Z."/>
            <person name="Lan J."/>
            <person name="Che J."/>
            <person name="Ge C."/>
            <person name="Shi H."/>
            <person name="Pan Z."/>
            <person name="Liu X."/>
        </authorList>
    </citation>
    <scope>NUCLEOTIDE SEQUENCE [LARGE SCALE GENOMIC DNA]</scope>
    <source>
        <strain evidence="4">DSM 26</strain>
    </source>
</reference>
<gene>
    <name evidence="3" type="ORF">AFK71_03390</name>
</gene>
<accession>A0A0L0QTG3</accession>
<dbReference type="AlphaFoldDB" id="A0A0L0QTG3"/>
<name>A0A0L0QTG3_VIRPA</name>
<dbReference type="PATRIC" id="fig|1473.5.peg.3617"/>
<dbReference type="Pfam" id="PF13350">
    <property type="entry name" value="Y_phosphatase3"/>
    <property type="match status" value="1"/>
</dbReference>
<dbReference type="OrthoDB" id="1188001at2"/>
<feature type="domain" description="Tyrosine specific protein phosphatases" evidence="2">
    <location>
        <begin position="210"/>
        <end position="282"/>
    </location>
</feature>
<dbReference type="Gene3D" id="3.90.190.10">
    <property type="entry name" value="Protein tyrosine phosphatase superfamily"/>
    <property type="match status" value="1"/>
</dbReference>
<evidence type="ECO:0000313" key="3">
    <source>
        <dbReference type="EMBL" id="KNE21866.1"/>
    </source>
</evidence>
<proteinExistence type="inferred from homology"/>
<dbReference type="InterPro" id="IPR026893">
    <property type="entry name" value="Tyr/Ser_Pase_IphP-type"/>
</dbReference>
<dbReference type="Proteomes" id="UP000036780">
    <property type="component" value="Unassembled WGS sequence"/>
</dbReference>
<dbReference type="PROSITE" id="PS50056">
    <property type="entry name" value="TYR_PHOSPHATASE_2"/>
    <property type="match status" value="1"/>
</dbReference>
<dbReference type="PROSITE" id="PS00383">
    <property type="entry name" value="TYR_PHOSPHATASE_1"/>
    <property type="match status" value="1"/>
</dbReference>
<comment type="caution">
    <text evidence="3">The sequence shown here is derived from an EMBL/GenBank/DDBJ whole genome shotgun (WGS) entry which is preliminary data.</text>
</comment>
<keyword evidence="4" id="KW-1185">Reference proteome</keyword>
<dbReference type="RefSeq" id="WP_082240851.1">
    <property type="nucleotide sequence ID" value="NZ_FTOS01000006.1"/>
</dbReference>
<dbReference type="InterPro" id="IPR016130">
    <property type="entry name" value="Tyr_Pase_AS"/>
</dbReference>
<dbReference type="EMBL" id="LGTO01000004">
    <property type="protein sequence ID" value="KNE21866.1"/>
    <property type="molecule type" value="Genomic_DNA"/>
</dbReference>
<comment type="similarity">
    <text evidence="1">Belongs to the protein-tyrosine phosphatase family.</text>
</comment>
<evidence type="ECO:0000259" key="2">
    <source>
        <dbReference type="PROSITE" id="PS50056"/>
    </source>
</evidence>
<dbReference type="GO" id="GO:0004721">
    <property type="term" value="F:phosphoprotein phosphatase activity"/>
    <property type="evidence" value="ECO:0007669"/>
    <property type="project" value="InterPro"/>
</dbReference>
<evidence type="ECO:0000256" key="1">
    <source>
        <dbReference type="ARBA" id="ARBA00009580"/>
    </source>
</evidence>
<dbReference type="PANTHER" id="PTHR31126">
    <property type="entry name" value="TYROSINE-PROTEIN PHOSPHATASE"/>
    <property type="match status" value="1"/>
</dbReference>